<dbReference type="CDD" id="cd11061">
    <property type="entry name" value="CYP67-like"/>
    <property type="match status" value="1"/>
</dbReference>
<organism evidence="3 4">
    <name type="scientific">Clathrospora elynae</name>
    <dbReference type="NCBI Taxonomy" id="706981"/>
    <lineage>
        <taxon>Eukaryota</taxon>
        <taxon>Fungi</taxon>
        <taxon>Dikarya</taxon>
        <taxon>Ascomycota</taxon>
        <taxon>Pezizomycotina</taxon>
        <taxon>Dothideomycetes</taxon>
        <taxon>Pleosporomycetidae</taxon>
        <taxon>Pleosporales</taxon>
        <taxon>Diademaceae</taxon>
        <taxon>Clathrospora</taxon>
    </lineage>
</organism>
<dbReference type="GO" id="GO:0016705">
    <property type="term" value="F:oxidoreductase activity, acting on paired donors, with incorporation or reduction of molecular oxygen"/>
    <property type="evidence" value="ECO:0007669"/>
    <property type="project" value="InterPro"/>
</dbReference>
<dbReference type="PANTHER" id="PTHR24305">
    <property type="entry name" value="CYTOCHROME P450"/>
    <property type="match status" value="1"/>
</dbReference>
<accession>A0A6A5SY20</accession>
<dbReference type="PRINTS" id="PR00385">
    <property type="entry name" value="P450"/>
</dbReference>
<gene>
    <name evidence="3" type="ORF">EJ02DRAFT_420595</name>
</gene>
<sequence>MALTLLDGYTHATTVRVLWSSILVGACFHVAIARASFEFEQYMIPFLSLASVVCIGEVLLVIILGDLPVGGVFLRSLTFWTGFSAGLFASLSVYRLVIHRCRRYPGPPIAKLTRFYAAYLNAKDGQFYQEMAKLHDQYGDYLRMGPREISILDPAAIPLIYGPESTCRKGTLYSINSLDSDKVSIIGIREPSKYRPRRRAWDRGLSIKAMRIYQPRVKSLTDVLVKQLRNRTGQPLDATTWTMLYGFDVMGDVSFGQSFANMATGQEHPAIHAMHKYLGVLGPIMAIPWFPLLISAIPGMDVGFTELFGICAKVLKDKQQIFDKEKQPTDIVAWFLKAIKERDDSASPTKESLDDDTRAVIIGGSDTISNTFANALFYLVKYPEVQRKLCGLLNEAIPEGYVSWNYTQVETVSYIDDIINETLRLKPPTIQGLPRETPAQGIRIGDKHIPGYVNVSVPVTLIQRDPRWWKQPNEFIPERWMERRGEMGTDDSPWFPFQMGMHACAGKNLAYLTLRIALSALVQNFDITFAPGETGEKFDGDYLSSFVMTLRPLQLVFIPRSRA</sequence>
<dbReference type="GO" id="GO:0004497">
    <property type="term" value="F:monooxygenase activity"/>
    <property type="evidence" value="ECO:0007669"/>
    <property type="project" value="InterPro"/>
</dbReference>
<dbReference type="Pfam" id="PF00067">
    <property type="entry name" value="p450"/>
    <property type="match status" value="1"/>
</dbReference>
<proteinExistence type="predicted"/>
<dbReference type="InterPro" id="IPR002401">
    <property type="entry name" value="Cyt_P450_E_grp-I"/>
</dbReference>
<feature type="transmembrane region" description="Helical" evidence="2">
    <location>
        <begin position="17"/>
        <end position="37"/>
    </location>
</feature>
<evidence type="ECO:0000313" key="4">
    <source>
        <dbReference type="Proteomes" id="UP000800038"/>
    </source>
</evidence>
<name>A0A6A5SY20_9PLEO</name>
<dbReference type="SUPFAM" id="SSF48264">
    <property type="entry name" value="Cytochrome P450"/>
    <property type="match status" value="1"/>
</dbReference>
<dbReference type="Proteomes" id="UP000800038">
    <property type="component" value="Unassembled WGS sequence"/>
</dbReference>
<dbReference type="PRINTS" id="PR00463">
    <property type="entry name" value="EP450I"/>
</dbReference>
<keyword evidence="4" id="KW-1185">Reference proteome</keyword>
<dbReference type="PANTHER" id="PTHR24305:SF78">
    <property type="entry name" value="P450, PUTATIVE (EUROFUNG)-RELATED"/>
    <property type="match status" value="1"/>
</dbReference>
<dbReference type="EMBL" id="ML976018">
    <property type="protein sequence ID" value="KAF1944269.1"/>
    <property type="molecule type" value="Genomic_DNA"/>
</dbReference>
<feature type="binding site" description="axial binding residue" evidence="1">
    <location>
        <position position="504"/>
    </location>
    <ligand>
        <name>heme</name>
        <dbReference type="ChEBI" id="CHEBI:30413"/>
    </ligand>
    <ligandPart>
        <name>Fe</name>
        <dbReference type="ChEBI" id="CHEBI:18248"/>
    </ligandPart>
</feature>
<reference evidence="3" key="1">
    <citation type="journal article" date="2020" name="Stud. Mycol.">
        <title>101 Dothideomycetes genomes: a test case for predicting lifestyles and emergence of pathogens.</title>
        <authorList>
            <person name="Haridas S."/>
            <person name="Albert R."/>
            <person name="Binder M."/>
            <person name="Bloem J."/>
            <person name="Labutti K."/>
            <person name="Salamov A."/>
            <person name="Andreopoulos B."/>
            <person name="Baker S."/>
            <person name="Barry K."/>
            <person name="Bills G."/>
            <person name="Bluhm B."/>
            <person name="Cannon C."/>
            <person name="Castanera R."/>
            <person name="Culley D."/>
            <person name="Daum C."/>
            <person name="Ezra D."/>
            <person name="Gonzalez J."/>
            <person name="Henrissat B."/>
            <person name="Kuo A."/>
            <person name="Liang C."/>
            <person name="Lipzen A."/>
            <person name="Lutzoni F."/>
            <person name="Magnuson J."/>
            <person name="Mondo S."/>
            <person name="Nolan M."/>
            <person name="Ohm R."/>
            <person name="Pangilinan J."/>
            <person name="Park H.-J."/>
            <person name="Ramirez L."/>
            <person name="Alfaro M."/>
            <person name="Sun H."/>
            <person name="Tritt A."/>
            <person name="Yoshinaga Y."/>
            <person name="Zwiers L.-H."/>
            <person name="Turgeon B."/>
            <person name="Goodwin S."/>
            <person name="Spatafora J."/>
            <person name="Crous P."/>
            <person name="Grigoriev I."/>
        </authorList>
    </citation>
    <scope>NUCLEOTIDE SEQUENCE</scope>
    <source>
        <strain evidence="3">CBS 161.51</strain>
    </source>
</reference>
<evidence type="ECO:0000313" key="3">
    <source>
        <dbReference type="EMBL" id="KAF1944269.1"/>
    </source>
</evidence>
<dbReference type="Gene3D" id="1.10.630.10">
    <property type="entry name" value="Cytochrome P450"/>
    <property type="match status" value="1"/>
</dbReference>
<evidence type="ECO:0000256" key="1">
    <source>
        <dbReference type="PIRSR" id="PIRSR602401-1"/>
    </source>
</evidence>
<protein>
    <submittedName>
        <fullName evidence="3">Cytochrome P450</fullName>
    </submittedName>
</protein>
<dbReference type="OrthoDB" id="6692864at2759"/>
<keyword evidence="2" id="KW-1133">Transmembrane helix</keyword>
<dbReference type="InterPro" id="IPR001128">
    <property type="entry name" value="Cyt_P450"/>
</dbReference>
<keyword evidence="2" id="KW-0472">Membrane</keyword>
<evidence type="ECO:0000256" key="2">
    <source>
        <dbReference type="SAM" id="Phobius"/>
    </source>
</evidence>
<dbReference type="GO" id="GO:0005506">
    <property type="term" value="F:iron ion binding"/>
    <property type="evidence" value="ECO:0007669"/>
    <property type="project" value="InterPro"/>
</dbReference>
<comment type="cofactor">
    <cofactor evidence="1">
        <name>heme</name>
        <dbReference type="ChEBI" id="CHEBI:30413"/>
    </cofactor>
</comment>
<dbReference type="InterPro" id="IPR036396">
    <property type="entry name" value="Cyt_P450_sf"/>
</dbReference>
<dbReference type="InterPro" id="IPR050121">
    <property type="entry name" value="Cytochrome_P450_monoxygenase"/>
</dbReference>
<keyword evidence="1" id="KW-0479">Metal-binding</keyword>
<feature type="transmembrane region" description="Helical" evidence="2">
    <location>
        <begin position="77"/>
        <end position="97"/>
    </location>
</feature>
<keyword evidence="2" id="KW-0812">Transmembrane</keyword>
<keyword evidence="1" id="KW-0408">Iron</keyword>
<keyword evidence="1" id="KW-0349">Heme</keyword>
<dbReference type="GO" id="GO:0020037">
    <property type="term" value="F:heme binding"/>
    <property type="evidence" value="ECO:0007669"/>
    <property type="project" value="InterPro"/>
</dbReference>
<feature type="transmembrane region" description="Helical" evidence="2">
    <location>
        <begin position="277"/>
        <end position="297"/>
    </location>
</feature>
<feature type="transmembrane region" description="Helical" evidence="2">
    <location>
        <begin position="44"/>
        <end position="65"/>
    </location>
</feature>
<dbReference type="AlphaFoldDB" id="A0A6A5SY20"/>